<reference evidence="3 4" key="1">
    <citation type="submission" date="2018-04" db="EMBL/GenBank/DDBJ databases">
        <title>Genomic Encyclopedia of Archaeal and Bacterial Type Strains, Phase II (KMG-II): from individual species to whole genera.</title>
        <authorList>
            <person name="Goeker M."/>
        </authorList>
    </citation>
    <scope>NUCLEOTIDE SEQUENCE [LARGE SCALE GENOMIC DNA]</scope>
    <source>
        <strain evidence="3 4">DSM 45787</strain>
    </source>
</reference>
<dbReference type="PANTHER" id="PTHR43364">
    <property type="entry name" value="NADH-SPECIFIC METHYLGLYOXAL REDUCTASE-RELATED"/>
    <property type="match status" value="1"/>
</dbReference>
<dbReference type="InterPro" id="IPR050523">
    <property type="entry name" value="AKR_Detox_Biosynth"/>
</dbReference>
<comment type="caution">
    <text evidence="3">The sequence shown here is derived from an EMBL/GenBank/DDBJ whole genome shotgun (WGS) entry which is preliminary data.</text>
</comment>
<evidence type="ECO:0000313" key="4">
    <source>
        <dbReference type="Proteomes" id="UP000244240"/>
    </source>
</evidence>
<sequence>METIKIGSTGLVSSRIGLGTWAIGGWMWGGTDESESIQTIHKALDEGITLIDTAPVYGFGRSEEIVGKALAEGGRRQRAILATKAGMDWTEGENVYRNASRERIMKEVEDSLRRLQTDVIDIHQVHWPDPHVPIEETAEAMYRLHRDGKIRAIGVSNFNPEQLDRFRDAAPLETLQPPYNLFEREIEEDILPHAREKGLTTLTYGSLCRGLLSGKMSKNRSFKRDDLRQADPKLQEPRFGSYLKAVEELDKWVQARYGKRVIHLALRWVLDHPGVGVALWGARRPEQLDPVPEIDDWNLTDEDRVDIETILDRNLTDPVGPGFMAPPSRDGRTA</sequence>
<gene>
    <name evidence="3" type="ORF">C8P63_12638</name>
</gene>
<protein>
    <submittedName>
        <fullName evidence="3">Aryl-alcohol dehydrogenase-like predicted oxidoreductase</fullName>
    </submittedName>
</protein>
<name>A0A2T6BCE6_9BACL</name>
<dbReference type="Gene3D" id="3.20.20.100">
    <property type="entry name" value="NADP-dependent oxidoreductase domain"/>
    <property type="match status" value="1"/>
</dbReference>
<dbReference type="PROSITE" id="PS00062">
    <property type="entry name" value="ALDOKETO_REDUCTASE_2"/>
    <property type="match status" value="1"/>
</dbReference>
<dbReference type="EMBL" id="QBKR01000026">
    <property type="protein sequence ID" value="PTX53750.1"/>
    <property type="molecule type" value="Genomic_DNA"/>
</dbReference>
<dbReference type="Proteomes" id="UP000244240">
    <property type="component" value="Unassembled WGS sequence"/>
</dbReference>
<dbReference type="FunFam" id="3.20.20.100:FF:000004">
    <property type="entry name" value="Oxidoreductase, aldo/keto reductase"/>
    <property type="match status" value="1"/>
</dbReference>
<dbReference type="AlphaFoldDB" id="A0A2T6BCE6"/>
<evidence type="ECO:0000256" key="1">
    <source>
        <dbReference type="ARBA" id="ARBA00023002"/>
    </source>
</evidence>
<proteinExistence type="predicted"/>
<keyword evidence="4" id="KW-1185">Reference proteome</keyword>
<evidence type="ECO:0000259" key="2">
    <source>
        <dbReference type="Pfam" id="PF00248"/>
    </source>
</evidence>
<dbReference type="OrthoDB" id="249577at2"/>
<evidence type="ECO:0000313" key="3">
    <source>
        <dbReference type="EMBL" id="PTX53750.1"/>
    </source>
</evidence>
<dbReference type="RefSeq" id="WP_108025612.1">
    <property type="nucleotide sequence ID" value="NZ_QBKR01000026.1"/>
</dbReference>
<dbReference type="InterPro" id="IPR023210">
    <property type="entry name" value="NADP_OxRdtase_dom"/>
</dbReference>
<dbReference type="SUPFAM" id="SSF51430">
    <property type="entry name" value="NAD(P)-linked oxidoreductase"/>
    <property type="match status" value="1"/>
</dbReference>
<keyword evidence="1" id="KW-0560">Oxidoreductase</keyword>
<dbReference type="PANTHER" id="PTHR43364:SF4">
    <property type="entry name" value="NAD(P)-LINKED OXIDOREDUCTASE SUPERFAMILY PROTEIN"/>
    <property type="match status" value="1"/>
</dbReference>
<dbReference type="InterPro" id="IPR036812">
    <property type="entry name" value="NAD(P)_OxRdtase_dom_sf"/>
</dbReference>
<dbReference type="InterPro" id="IPR018170">
    <property type="entry name" value="Aldo/ket_reductase_CS"/>
</dbReference>
<dbReference type="GO" id="GO:0016491">
    <property type="term" value="F:oxidoreductase activity"/>
    <property type="evidence" value="ECO:0007669"/>
    <property type="project" value="UniProtKB-KW"/>
</dbReference>
<accession>A0A2T6BCE6</accession>
<dbReference type="Pfam" id="PF00248">
    <property type="entry name" value="Aldo_ket_red"/>
    <property type="match status" value="1"/>
</dbReference>
<dbReference type="CDD" id="cd19148">
    <property type="entry name" value="AKR_AKR11B1"/>
    <property type="match status" value="1"/>
</dbReference>
<dbReference type="GO" id="GO:0005829">
    <property type="term" value="C:cytosol"/>
    <property type="evidence" value="ECO:0007669"/>
    <property type="project" value="UniProtKB-ARBA"/>
</dbReference>
<organism evidence="3 4">
    <name type="scientific">Melghirimyces profundicolus</name>
    <dbReference type="NCBI Taxonomy" id="1242148"/>
    <lineage>
        <taxon>Bacteria</taxon>
        <taxon>Bacillati</taxon>
        <taxon>Bacillota</taxon>
        <taxon>Bacilli</taxon>
        <taxon>Bacillales</taxon>
        <taxon>Thermoactinomycetaceae</taxon>
        <taxon>Melghirimyces</taxon>
    </lineage>
</organism>
<feature type="domain" description="NADP-dependent oxidoreductase" evidence="2">
    <location>
        <begin position="15"/>
        <end position="310"/>
    </location>
</feature>